<keyword evidence="3" id="KW-0067">ATP-binding</keyword>
<proteinExistence type="predicted"/>
<comment type="caution">
    <text evidence="3">The sequence shown here is derived from an EMBL/GenBank/DDBJ whole genome shotgun (WGS) entry which is preliminary data.</text>
</comment>
<dbReference type="RefSeq" id="WP_004320002.1">
    <property type="nucleotide sequence ID" value="NZ_DAWEDY010000141.1"/>
</dbReference>
<dbReference type="Proteomes" id="UP000473905">
    <property type="component" value="Unassembled WGS sequence"/>
</dbReference>
<dbReference type="SUPFAM" id="SSF52540">
    <property type="entry name" value="P-loop containing nucleoside triphosphate hydrolases"/>
    <property type="match status" value="1"/>
</dbReference>
<protein>
    <submittedName>
        <fullName evidence="3">ATP-binding protein</fullName>
    </submittedName>
</protein>
<accession>A0A5M5DEN1</accession>
<keyword evidence="4" id="KW-1185">Reference proteome</keyword>
<name>A0A5M5DEN1_BACOV</name>
<dbReference type="PANTHER" id="PTHR33295:SF8">
    <property type="entry name" value="AAA+ ATPASE DOMAIN-CONTAINING PROTEIN"/>
    <property type="match status" value="1"/>
</dbReference>
<keyword evidence="3" id="KW-0547">Nucleotide-binding</keyword>
<feature type="domain" description="AAA" evidence="1">
    <location>
        <begin position="33"/>
        <end position="168"/>
    </location>
</feature>
<reference evidence="3 4" key="1">
    <citation type="journal article" date="2019" name="Nat. Med.">
        <title>A library of human gut bacterial isolates paired with longitudinal multiomics data enables mechanistic microbiome research.</title>
        <authorList>
            <person name="Poyet M."/>
            <person name="Groussin M."/>
            <person name="Gibbons S.M."/>
            <person name="Avila-Pacheco J."/>
            <person name="Jiang X."/>
            <person name="Kearney S.M."/>
            <person name="Perrotta A.R."/>
            <person name="Berdy B."/>
            <person name="Zhao S."/>
            <person name="Lieberman T.D."/>
            <person name="Swanson P.K."/>
            <person name="Smith M."/>
            <person name="Roesemann S."/>
            <person name="Alexander J.E."/>
            <person name="Rich S.A."/>
            <person name="Livny J."/>
            <person name="Vlamakis H."/>
            <person name="Clish C."/>
            <person name="Bullock K."/>
            <person name="Deik A."/>
            <person name="Scott J."/>
            <person name="Pierce K.A."/>
            <person name="Xavier R.J."/>
            <person name="Alm E.J."/>
        </authorList>
    </citation>
    <scope>NUCLEOTIDE SEQUENCE [LARGE SCALE GENOMIC DNA]</scope>
    <source>
        <strain evidence="3 4">BIOML-A134</strain>
    </source>
</reference>
<dbReference type="PANTHER" id="PTHR33295">
    <property type="entry name" value="ATPASE"/>
    <property type="match status" value="1"/>
</dbReference>
<evidence type="ECO:0000259" key="1">
    <source>
        <dbReference type="Pfam" id="PF13173"/>
    </source>
</evidence>
<dbReference type="AlphaFoldDB" id="A0A5M5DEN1"/>
<dbReference type="InterPro" id="IPR041682">
    <property type="entry name" value="AAA_14"/>
</dbReference>
<dbReference type="EMBL" id="VWKB01000036">
    <property type="protein sequence ID" value="KAA4091726.1"/>
    <property type="molecule type" value="Genomic_DNA"/>
</dbReference>
<dbReference type="InterPro" id="IPR027417">
    <property type="entry name" value="P-loop_NTPase"/>
</dbReference>
<feature type="domain" description="DUF4143" evidence="2">
    <location>
        <begin position="225"/>
        <end position="374"/>
    </location>
</feature>
<sequence>MRKDIIKSLIAIKQSEIPFDVIDRDTKLPLARKKIITVPGVRRCGKSTMMEIAINELVAGGVPSKNILWLGFDDERLKSMDASQLDEVVVAYMEMYPDVAFKDVHIFLDEIQLIKDWEYFVLRLYKSYCKNIYVCGSNATMLSKELSSALRGYPLEYETFPLSFNEYCRFIGVRTDSYLEQDIARLRNAFLEYNGVSSFPEIVLTHTRSEQIKLLHGYFDTMILKDMVEHYKISNIGMVRYFVKRIMSNLTKPTSINAIYKDIKSQGLKVTKDDLYLWADYACDIFLFIRIPKYERSLSKEQKSLDKYYCIDNGLRSAVIMPQSNDNGKNLENSVFMHLYRNRMPSDKISYYQGNSECDFVIQREESVVELIQVTWDMSDAETKEREIRGIIEASSATGCDNMKIITIDYEDVIYIENKKIDVIPAWKWMSAL</sequence>
<evidence type="ECO:0000313" key="4">
    <source>
        <dbReference type="Proteomes" id="UP000473905"/>
    </source>
</evidence>
<organism evidence="3 4">
    <name type="scientific">Bacteroides ovatus</name>
    <dbReference type="NCBI Taxonomy" id="28116"/>
    <lineage>
        <taxon>Bacteria</taxon>
        <taxon>Pseudomonadati</taxon>
        <taxon>Bacteroidota</taxon>
        <taxon>Bacteroidia</taxon>
        <taxon>Bacteroidales</taxon>
        <taxon>Bacteroidaceae</taxon>
        <taxon>Bacteroides</taxon>
    </lineage>
</organism>
<dbReference type="GO" id="GO:0005524">
    <property type="term" value="F:ATP binding"/>
    <property type="evidence" value="ECO:0007669"/>
    <property type="project" value="UniProtKB-KW"/>
</dbReference>
<gene>
    <name evidence="3" type="ORF">F3D66_22770</name>
</gene>
<dbReference type="Pfam" id="PF13635">
    <property type="entry name" value="DUF4143"/>
    <property type="match status" value="1"/>
</dbReference>
<evidence type="ECO:0000259" key="2">
    <source>
        <dbReference type="Pfam" id="PF13635"/>
    </source>
</evidence>
<dbReference type="InterPro" id="IPR025420">
    <property type="entry name" value="DUF4143"/>
</dbReference>
<evidence type="ECO:0000313" key="3">
    <source>
        <dbReference type="EMBL" id="KAA4091726.1"/>
    </source>
</evidence>
<dbReference type="Pfam" id="PF13173">
    <property type="entry name" value="AAA_14"/>
    <property type="match status" value="1"/>
</dbReference>